<dbReference type="PANTHER" id="PTHR33365:SF4">
    <property type="entry name" value="CYCLOCHLOROTINE BIOSYNTHESIS PROTEIN O"/>
    <property type="match status" value="1"/>
</dbReference>
<comment type="similarity">
    <text evidence="2">Belongs to the ustYa family.</text>
</comment>
<evidence type="ECO:0000256" key="1">
    <source>
        <dbReference type="ARBA" id="ARBA00004685"/>
    </source>
</evidence>
<comment type="pathway">
    <text evidence="1">Mycotoxin biosynthesis.</text>
</comment>
<evidence type="ECO:0000256" key="3">
    <source>
        <dbReference type="SAM" id="MobiDB-lite"/>
    </source>
</evidence>
<feature type="transmembrane region" description="Helical" evidence="4">
    <location>
        <begin position="63"/>
        <end position="83"/>
    </location>
</feature>
<accession>A0A7C8NBB7</accession>
<dbReference type="InParanoid" id="A0A7C8NBB7"/>
<sequence>MFGFSGREDKRGQYEKINLKHDDDTDSQKHSDTIDNAVPSSGEERTDAADSSSLGVIRFYRHLVIILTGINVLMSFAAVWLGITFTKRLPYQLAKNDVEFVGPAEVPVEMELYRFQTGVRESTPFFGPPNATTNAAWSTILNAGLIKLTPAQADMLSAPTAKDQEDPTSYVGILEVFHQLHCLNTLRLRAFAKDPEVQFADPGHTAHCFEYIRQSLMCLADVNIAPISWSERKHEYAIHWDATRQCRNFEKIHAWALDKRHKVSEDVQ</sequence>
<evidence type="ECO:0000256" key="2">
    <source>
        <dbReference type="ARBA" id="ARBA00035112"/>
    </source>
</evidence>
<keyword evidence="4" id="KW-1133">Transmembrane helix</keyword>
<gene>
    <name evidence="5" type="ORF">GQX73_g2245</name>
</gene>
<dbReference type="InterPro" id="IPR021765">
    <property type="entry name" value="UstYa-like"/>
</dbReference>
<proteinExistence type="inferred from homology"/>
<evidence type="ECO:0000256" key="4">
    <source>
        <dbReference type="SAM" id="Phobius"/>
    </source>
</evidence>
<keyword evidence="4" id="KW-0472">Membrane</keyword>
<dbReference type="Pfam" id="PF11807">
    <property type="entry name" value="UstYa"/>
    <property type="match status" value="1"/>
</dbReference>
<comment type="caution">
    <text evidence="5">The sequence shown here is derived from an EMBL/GenBank/DDBJ whole genome shotgun (WGS) entry which is preliminary data.</text>
</comment>
<feature type="compositionally biased region" description="Basic and acidic residues" evidence="3">
    <location>
        <begin position="1"/>
        <end position="33"/>
    </location>
</feature>
<keyword evidence="4" id="KW-0812">Transmembrane</keyword>
<organism evidence="5 6">
    <name type="scientific">Xylaria multiplex</name>
    <dbReference type="NCBI Taxonomy" id="323545"/>
    <lineage>
        <taxon>Eukaryota</taxon>
        <taxon>Fungi</taxon>
        <taxon>Dikarya</taxon>
        <taxon>Ascomycota</taxon>
        <taxon>Pezizomycotina</taxon>
        <taxon>Sordariomycetes</taxon>
        <taxon>Xylariomycetidae</taxon>
        <taxon>Xylariales</taxon>
        <taxon>Xylariaceae</taxon>
        <taxon>Xylaria</taxon>
    </lineage>
</organism>
<dbReference type="OrthoDB" id="3687641at2759"/>
<evidence type="ECO:0000313" key="5">
    <source>
        <dbReference type="EMBL" id="KAF2971277.1"/>
    </source>
</evidence>
<dbReference type="AlphaFoldDB" id="A0A7C8NBB7"/>
<dbReference type="Proteomes" id="UP000481858">
    <property type="component" value="Unassembled WGS sequence"/>
</dbReference>
<dbReference type="PANTHER" id="PTHR33365">
    <property type="entry name" value="YALI0B05434P"/>
    <property type="match status" value="1"/>
</dbReference>
<feature type="region of interest" description="Disordered" evidence="3">
    <location>
        <begin position="1"/>
        <end position="47"/>
    </location>
</feature>
<reference evidence="5 6" key="1">
    <citation type="submission" date="2019-12" db="EMBL/GenBank/DDBJ databases">
        <title>Draft genome sequence of the ascomycete Xylaria multiplex DSM 110363.</title>
        <authorList>
            <person name="Buettner E."/>
            <person name="Kellner H."/>
        </authorList>
    </citation>
    <scope>NUCLEOTIDE SEQUENCE [LARGE SCALE GENOMIC DNA]</scope>
    <source>
        <strain evidence="5 6">DSM 110363</strain>
    </source>
</reference>
<keyword evidence="6" id="KW-1185">Reference proteome</keyword>
<evidence type="ECO:0000313" key="6">
    <source>
        <dbReference type="Proteomes" id="UP000481858"/>
    </source>
</evidence>
<protein>
    <recommendedName>
        <fullName evidence="7">Tat pathway signal sequence</fullName>
    </recommendedName>
</protein>
<dbReference type="EMBL" id="WUBL01000014">
    <property type="protein sequence ID" value="KAF2971277.1"/>
    <property type="molecule type" value="Genomic_DNA"/>
</dbReference>
<evidence type="ECO:0008006" key="7">
    <source>
        <dbReference type="Google" id="ProtNLM"/>
    </source>
</evidence>
<name>A0A7C8NBB7_9PEZI</name>
<dbReference type="GO" id="GO:0043386">
    <property type="term" value="P:mycotoxin biosynthetic process"/>
    <property type="evidence" value="ECO:0007669"/>
    <property type="project" value="InterPro"/>
</dbReference>